<proteinExistence type="predicted"/>
<keyword evidence="2" id="KW-1185">Reference proteome</keyword>
<dbReference type="Proteomes" id="UP000305067">
    <property type="component" value="Unassembled WGS sequence"/>
</dbReference>
<organism evidence="1 2">
    <name type="scientific">Pterulicium gracile</name>
    <dbReference type="NCBI Taxonomy" id="1884261"/>
    <lineage>
        <taxon>Eukaryota</taxon>
        <taxon>Fungi</taxon>
        <taxon>Dikarya</taxon>
        <taxon>Basidiomycota</taxon>
        <taxon>Agaricomycotina</taxon>
        <taxon>Agaricomycetes</taxon>
        <taxon>Agaricomycetidae</taxon>
        <taxon>Agaricales</taxon>
        <taxon>Pleurotineae</taxon>
        <taxon>Pterulaceae</taxon>
        <taxon>Pterulicium</taxon>
    </lineage>
</organism>
<protein>
    <submittedName>
        <fullName evidence="1">Uncharacterized protein</fullName>
    </submittedName>
</protein>
<dbReference type="AlphaFoldDB" id="A0A5C3QRB5"/>
<evidence type="ECO:0000313" key="2">
    <source>
        <dbReference type="Proteomes" id="UP000305067"/>
    </source>
</evidence>
<reference evidence="1 2" key="1">
    <citation type="journal article" date="2019" name="Nat. Ecol. Evol.">
        <title>Megaphylogeny resolves global patterns of mushroom evolution.</title>
        <authorList>
            <person name="Varga T."/>
            <person name="Krizsan K."/>
            <person name="Foldi C."/>
            <person name="Dima B."/>
            <person name="Sanchez-Garcia M."/>
            <person name="Sanchez-Ramirez S."/>
            <person name="Szollosi G.J."/>
            <person name="Szarkandi J.G."/>
            <person name="Papp V."/>
            <person name="Albert L."/>
            <person name="Andreopoulos W."/>
            <person name="Angelini C."/>
            <person name="Antonin V."/>
            <person name="Barry K.W."/>
            <person name="Bougher N.L."/>
            <person name="Buchanan P."/>
            <person name="Buyck B."/>
            <person name="Bense V."/>
            <person name="Catcheside P."/>
            <person name="Chovatia M."/>
            <person name="Cooper J."/>
            <person name="Damon W."/>
            <person name="Desjardin D."/>
            <person name="Finy P."/>
            <person name="Geml J."/>
            <person name="Haridas S."/>
            <person name="Hughes K."/>
            <person name="Justo A."/>
            <person name="Karasinski D."/>
            <person name="Kautmanova I."/>
            <person name="Kiss B."/>
            <person name="Kocsube S."/>
            <person name="Kotiranta H."/>
            <person name="LaButti K.M."/>
            <person name="Lechner B.E."/>
            <person name="Liimatainen K."/>
            <person name="Lipzen A."/>
            <person name="Lukacs Z."/>
            <person name="Mihaltcheva S."/>
            <person name="Morgado L.N."/>
            <person name="Niskanen T."/>
            <person name="Noordeloos M.E."/>
            <person name="Ohm R.A."/>
            <person name="Ortiz-Santana B."/>
            <person name="Ovrebo C."/>
            <person name="Racz N."/>
            <person name="Riley R."/>
            <person name="Savchenko A."/>
            <person name="Shiryaev A."/>
            <person name="Soop K."/>
            <person name="Spirin V."/>
            <person name="Szebenyi C."/>
            <person name="Tomsovsky M."/>
            <person name="Tulloss R.E."/>
            <person name="Uehling J."/>
            <person name="Grigoriev I.V."/>
            <person name="Vagvolgyi C."/>
            <person name="Papp T."/>
            <person name="Martin F.M."/>
            <person name="Miettinen O."/>
            <person name="Hibbett D.S."/>
            <person name="Nagy L.G."/>
        </authorList>
    </citation>
    <scope>NUCLEOTIDE SEQUENCE [LARGE SCALE GENOMIC DNA]</scope>
    <source>
        <strain evidence="1 2">CBS 309.79</strain>
    </source>
</reference>
<evidence type="ECO:0000313" key="1">
    <source>
        <dbReference type="EMBL" id="TFL02819.1"/>
    </source>
</evidence>
<name>A0A5C3QRB5_9AGAR</name>
<dbReference type="EMBL" id="ML178821">
    <property type="protein sequence ID" value="TFL02819.1"/>
    <property type="molecule type" value="Genomic_DNA"/>
</dbReference>
<sequence length="304" mass="33223">MSTVPVVDTEDPEMRAYAFLRASDEVDSCSFILATTRHVDAEELATHSRTLSGFLTTTWEVAATRYAHCFHDDSDVDDGAYSCGASSSNTNAIPTKLQVNPFDLSERISNLGYELASSAAHMPTIDRDKICGGFISVPTWACEERPWRNQAFRERGMSRMRSRPRVEPKSGVRAATIAAKAVKNKLWTSLGVGGACIIHCMQERLRLAITPSDPAPSSRPMIAKLGTGRPAPSILRAPSWSLVNLPSLAGAMCSFTIGTYSFQQLLFGTSWGPAFIRVAPTSPREPTGHPRSQSVDLEYGMRIH</sequence>
<accession>A0A5C3QRB5</accession>
<gene>
    <name evidence="1" type="ORF">BDV98DRAFT_643378</name>
</gene>